<name>A0AAP0RZX2_LIQFO</name>
<dbReference type="AlphaFoldDB" id="A0AAP0RZX2"/>
<comment type="caution">
    <text evidence="1">The sequence shown here is derived from an EMBL/GenBank/DDBJ whole genome shotgun (WGS) entry which is preliminary data.</text>
</comment>
<dbReference type="EMBL" id="JBBPBK010000003">
    <property type="protein sequence ID" value="KAK9288333.1"/>
    <property type="molecule type" value="Genomic_DNA"/>
</dbReference>
<evidence type="ECO:0000313" key="1">
    <source>
        <dbReference type="EMBL" id="KAK9288333.1"/>
    </source>
</evidence>
<reference evidence="1 2" key="1">
    <citation type="journal article" date="2024" name="Plant J.">
        <title>Genome sequences and population genomics reveal climatic adaptation and genomic divergence between two closely related sweetgum species.</title>
        <authorList>
            <person name="Xu W.Q."/>
            <person name="Ren C.Q."/>
            <person name="Zhang X.Y."/>
            <person name="Comes H.P."/>
            <person name="Liu X.H."/>
            <person name="Li Y.G."/>
            <person name="Kettle C.J."/>
            <person name="Jalonen R."/>
            <person name="Gaisberger H."/>
            <person name="Ma Y.Z."/>
            <person name="Qiu Y.X."/>
        </authorList>
    </citation>
    <scope>NUCLEOTIDE SEQUENCE [LARGE SCALE GENOMIC DNA]</scope>
    <source>
        <strain evidence="1">Hangzhou</strain>
    </source>
</reference>
<accession>A0AAP0RZX2</accession>
<proteinExistence type="predicted"/>
<evidence type="ECO:0000313" key="2">
    <source>
        <dbReference type="Proteomes" id="UP001415857"/>
    </source>
</evidence>
<gene>
    <name evidence="1" type="ORF">L1049_016784</name>
</gene>
<keyword evidence="2" id="KW-1185">Reference proteome</keyword>
<dbReference type="Proteomes" id="UP001415857">
    <property type="component" value="Unassembled WGS sequence"/>
</dbReference>
<sequence>MLCVQDFATCRPTMSAMVLMLESEVVTIPMPREPIFASVSSILESEAVTLPMPRQPIFASVSILESEAMMLPMPRQHAFASLWSSVDMDHGIEGNDRVPHSI</sequence>
<protein>
    <submittedName>
        <fullName evidence="1">Uncharacterized protein</fullName>
    </submittedName>
</protein>
<organism evidence="1 2">
    <name type="scientific">Liquidambar formosana</name>
    <name type="common">Formosan gum</name>
    <dbReference type="NCBI Taxonomy" id="63359"/>
    <lineage>
        <taxon>Eukaryota</taxon>
        <taxon>Viridiplantae</taxon>
        <taxon>Streptophyta</taxon>
        <taxon>Embryophyta</taxon>
        <taxon>Tracheophyta</taxon>
        <taxon>Spermatophyta</taxon>
        <taxon>Magnoliopsida</taxon>
        <taxon>eudicotyledons</taxon>
        <taxon>Gunneridae</taxon>
        <taxon>Pentapetalae</taxon>
        <taxon>Saxifragales</taxon>
        <taxon>Altingiaceae</taxon>
        <taxon>Liquidambar</taxon>
    </lineage>
</organism>